<feature type="transmembrane region" description="Helical" evidence="12">
    <location>
        <begin position="48"/>
        <end position="67"/>
    </location>
</feature>
<keyword evidence="4 12" id="KW-0812">Transmembrane</keyword>
<feature type="binding site" evidence="10">
    <location>
        <position position="108"/>
    </location>
    <ligand>
        <name>UDP-alpha-D-glucose</name>
        <dbReference type="ChEBI" id="CHEBI:58885"/>
    </ligand>
</feature>
<dbReference type="SUPFAM" id="SSF53448">
    <property type="entry name" value="Nucleotide-diphospho-sugar transferases"/>
    <property type="match status" value="1"/>
</dbReference>
<comment type="function">
    <text evidence="8">Thought to be a Golgi-localized beta-glycan synthase that polymerize the backbones of noncellulosic polysaccharides (hemicelluloses) of plant cell wall.</text>
</comment>
<dbReference type="InterPro" id="IPR029044">
    <property type="entry name" value="Nucleotide-diphossugar_trans"/>
</dbReference>
<evidence type="ECO:0000256" key="3">
    <source>
        <dbReference type="ARBA" id="ARBA00022679"/>
    </source>
</evidence>
<dbReference type="GO" id="GO:0016760">
    <property type="term" value="F:cellulose synthase (UDP-forming) activity"/>
    <property type="evidence" value="ECO:0007669"/>
    <property type="project" value="InterPro"/>
</dbReference>
<accession>A0A540MDB9</accession>
<keyword evidence="7" id="KW-0961">Cell wall biogenesis/degradation</keyword>
<comment type="caution">
    <text evidence="13">The sequence shown here is derived from an EMBL/GenBank/DDBJ whole genome shotgun (WGS) entry which is preliminary data.</text>
</comment>
<dbReference type="GO" id="GO:0016020">
    <property type="term" value="C:membrane"/>
    <property type="evidence" value="ECO:0007669"/>
    <property type="project" value="InterPro"/>
</dbReference>
<dbReference type="Pfam" id="PF03552">
    <property type="entry name" value="Cellulose_synt"/>
    <property type="match status" value="3"/>
</dbReference>
<name>A0A540MDB9_MALBA</name>
<evidence type="ECO:0000256" key="6">
    <source>
        <dbReference type="ARBA" id="ARBA00023136"/>
    </source>
</evidence>
<gene>
    <name evidence="13" type="ORF">C1H46_017697</name>
</gene>
<proteinExistence type="inferred from homology"/>
<feature type="binding site" evidence="11">
    <location>
        <position position="215"/>
    </location>
    <ligand>
        <name>Mn(2+)</name>
        <dbReference type="ChEBI" id="CHEBI:29035"/>
    </ligand>
</feature>
<dbReference type="STRING" id="106549.A0A540MDB9"/>
<dbReference type="EMBL" id="VIEB01000287">
    <property type="protein sequence ID" value="TQD96695.1"/>
    <property type="molecule type" value="Genomic_DNA"/>
</dbReference>
<evidence type="ECO:0000256" key="2">
    <source>
        <dbReference type="ARBA" id="ARBA00022676"/>
    </source>
</evidence>
<keyword evidence="14" id="KW-1185">Reference proteome</keyword>
<feature type="transmembrane region" description="Helical" evidence="12">
    <location>
        <begin position="16"/>
        <end position="36"/>
    </location>
</feature>
<comment type="subcellular location">
    <subcellularLocation>
        <location evidence="1">Endomembrane system</location>
        <topology evidence="1">Multi-pass membrane protein</topology>
    </subcellularLocation>
</comment>
<evidence type="ECO:0008006" key="15">
    <source>
        <dbReference type="Google" id="ProtNLM"/>
    </source>
</evidence>
<evidence type="ECO:0000256" key="4">
    <source>
        <dbReference type="ARBA" id="ARBA00022692"/>
    </source>
</evidence>
<evidence type="ECO:0000256" key="7">
    <source>
        <dbReference type="ARBA" id="ARBA00023316"/>
    </source>
</evidence>
<evidence type="ECO:0000256" key="12">
    <source>
        <dbReference type="SAM" id="Phobius"/>
    </source>
</evidence>
<reference evidence="13 14" key="1">
    <citation type="journal article" date="2019" name="G3 (Bethesda)">
        <title>Sequencing of a Wild Apple (Malus baccata) Genome Unravels the Differences Between Cultivated and Wild Apple Species Regarding Disease Resistance and Cold Tolerance.</title>
        <authorList>
            <person name="Chen X."/>
        </authorList>
    </citation>
    <scope>NUCLEOTIDE SEQUENCE [LARGE SCALE GENOMIC DNA]</scope>
    <source>
        <strain evidence="14">cv. Shandingzi</strain>
        <tissue evidence="13">Leaves</tissue>
    </source>
</reference>
<feature type="transmembrane region" description="Helical" evidence="12">
    <location>
        <begin position="610"/>
        <end position="632"/>
    </location>
</feature>
<feature type="transmembrane region" description="Helical" evidence="12">
    <location>
        <begin position="489"/>
        <end position="511"/>
    </location>
</feature>
<feature type="transmembrane region" description="Helical" evidence="12">
    <location>
        <begin position="450"/>
        <end position="469"/>
    </location>
</feature>
<dbReference type="AlphaFoldDB" id="A0A540MDB9"/>
<protein>
    <recommendedName>
        <fullName evidence="15">Glycosyltransferase 2-like domain-containing protein</fullName>
    </recommendedName>
</protein>
<dbReference type="GO" id="GO:0030244">
    <property type="term" value="P:cellulose biosynthetic process"/>
    <property type="evidence" value="ECO:0007669"/>
    <property type="project" value="InterPro"/>
</dbReference>
<feature type="binding site" evidence="11">
    <location>
        <position position="239"/>
    </location>
    <ligand>
        <name>Mn(2+)</name>
        <dbReference type="ChEBI" id="CHEBI:29035"/>
    </ligand>
</feature>
<keyword evidence="3" id="KW-0808">Transferase</keyword>
<dbReference type="GO" id="GO:0012505">
    <property type="term" value="C:endomembrane system"/>
    <property type="evidence" value="ECO:0007669"/>
    <property type="project" value="UniProtKB-SubCell"/>
</dbReference>
<evidence type="ECO:0000256" key="10">
    <source>
        <dbReference type="PIRSR" id="PIRSR605150-2"/>
    </source>
</evidence>
<keyword evidence="2" id="KW-0328">Glycosyltransferase</keyword>
<evidence type="ECO:0000313" key="13">
    <source>
        <dbReference type="EMBL" id="TQD96695.1"/>
    </source>
</evidence>
<dbReference type="Gene3D" id="3.90.550.10">
    <property type="entry name" value="Spore Coat Polysaccharide Biosynthesis Protein SpsA, Chain A"/>
    <property type="match status" value="1"/>
</dbReference>
<sequence>MEKEPLFETKRAKGRVLYRVFAASIFAGICLVWFYRASHIPKAGEDGRFGWIGLLGAEIWFGFYWLLTQASRWNPVYRYTFKDRLSQRYENELPGVDVFVCTADATIEPPLMVINTVLSVMAYDYPPEKLSKLYKHVEKEIENIVKLGCVSEEVRSRRKGFSQWDSYSSRRDHDTILQSVIDGRNQNATDVEGCRLPTLVYLAREKRPQYHHNFKAGAMNALIRVSSNISNGKLLLNVDCDMYSNNSMAIRDALCFFMDEEKGHEIAYVQFPQNFENLTKNELYASLRVINEVEAHGVDYYGGPLYIGSGCFHRRDTLCGRKFSKGCKSDMKWENRKGEELGIHELEESSKSLASCTFEENTQWGKEMGLKYGCPVEDIITGLSIHCRGWKSVNCNPTRKAFLGLAPTTLPDMLVQYKRWSEGNLQILLSKYSPAWYAYGKISLGHQLGYLRYSFWAANCWATLVYSILPSLYLLRGTSLFPQISSPWFIPFAYAIIGKYTWSFAEFLWCGGTTLGWWNEQRIWLYQRTSSYLFAFIDTILRSFGYSDSAFVITAKVADEDVSQRYKKEIMEFGDSSPMLTPLATLALLNLYCFAGFVKEAINRKGIAQVYDTLTLQIMLCGALILINLPLFQALYLRKDKGKIPATVTFKSMACAVIACTCFKFSY</sequence>
<organism evidence="13 14">
    <name type="scientific">Malus baccata</name>
    <name type="common">Siberian crab apple</name>
    <name type="synonym">Pyrus baccata</name>
    <dbReference type="NCBI Taxonomy" id="106549"/>
    <lineage>
        <taxon>Eukaryota</taxon>
        <taxon>Viridiplantae</taxon>
        <taxon>Streptophyta</taxon>
        <taxon>Embryophyta</taxon>
        <taxon>Tracheophyta</taxon>
        <taxon>Spermatophyta</taxon>
        <taxon>Magnoliopsida</taxon>
        <taxon>eudicotyledons</taxon>
        <taxon>Gunneridae</taxon>
        <taxon>Pentapetalae</taxon>
        <taxon>rosids</taxon>
        <taxon>fabids</taxon>
        <taxon>Rosales</taxon>
        <taxon>Rosaceae</taxon>
        <taxon>Amygdaloideae</taxon>
        <taxon>Maleae</taxon>
        <taxon>Malus</taxon>
    </lineage>
</organism>
<keyword evidence="6 12" id="KW-0472">Membrane</keyword>
<dbReference type="Proteomes" id="UP000315295">
    <property type="component" value="Unassembled WGS sequence"/>
</dbReference>
<dbReference type="FunFam" id="3.90.550.10:FF:000112">
    <property type="entry name" value="Cellulose synthase-like protein E1"/>
    <property type="match status" value="1"/>
</dbReference>
<evidence type="ECO:0000256" key="5">
    <source>
        <dbReference type="ARBA" id="ARBA00022989"/>
    </source>
</evidence>
<dbReference type="GO" id="GO:0071555">
    <property type="term" value="P:cell wall organization"/>
    <property type="evidence" value="ECO:0007669"/>
    <property type="project" value="UniProtKB-KW"/>
</dbReference>
<keyword evidence="5 12" id="KW-1133">Transmembrane helix</keyword>
<evidence type="ECO:0000256" key="8">
    <source>
        <dbReference type="ARBA" id="ARBA00037405"/>
    </source>
</evidence>
<evidence type="ECO:0000256" key="11">
    <source>
        <dbReference type="PIRSR" id="PIRSR605150-3"/>
    </source>
</evidence>
<evidence type="ECO:0000313" key="14">
    <source>
        <dbReference type="Proteomes" id="UP000315295"/>
    </source>
</evidence>
<dbReference type="InterPro" id="IPR005150">
    <property type="entry name" value="Cellulose_synth"/>
</dbReference>
<comment type="similarity">
    <text evidence="9">Belongs to the glycosyltransferase 2 family. Plant cellulose synthase-like E subfamily.</text>
</comment>
<evidence type="ECO:0000256" key="9">
    <source>
        <dbReference type="ARBA" id="ARBA00060766"/>
    </source>
</evidence>
<feature type="transmembrane region" description="Helical" evidence="12">
    <location>
        <begin position="578"/>
        <end position="598"/>
    </location>
</feature>
<evidence type="ECO:0000256" key="1">
    <source>
        <dbReference type="ARBA" id="ARBA00004127"/>
    </source>
</evidence>
<dbReference type="PANTHER" id="PTHR13301">
    <property type="entry name" value="X-BOX TRANSCRIPTION FACTOR-RELATED"/>
    <property type="match status" value="1"/>
</dbReference>